<dbReference type="Pfam" id="PF01632">
    <property type="entry name" value="Ribosomal_L35p"/>
    <property type="match status" value="1"/>
</dbReference>
<evidence type="ECO:0000313" key="5">
    <source>
        <dbReference type="EMBL" id="EKC46128.1"/>
    </source>
</evidence>
<evidence type="ECO:0000256" key="3">
    <source>
        <dbReference type="ARBA" id="ARBA00023274"/>
    </source>
</evidence>
<organism evidence="5">
    <name type="scientific">human gut metagenome</name>
    <dbReference type="NCBI Taxonomy" id="408170"/>
    <lineage>
        <taxon>unclassified sequences</taxon>
        <taxon>metagenomes</taxon>
        <taxon>organismal metagenomes</taxon>
    </lineage>
</organism>
<protein>
    <recommendedName>
        <fullName evidence="6">50S ribosomal protein L35</fullName>
    </recommendedName>
</protein>
<dbReference type="SUPFAM" id="SSF143034">
    <property type="entry name" value="L35p-like"/>
    <property type="match status" value="1"/>
</dbReference>
<evidence type="ECO:0000256" key="2">
    <source>
        <dbReference type="ARBA" id="ARBA00022980"/>
    </source>
</evidence>
<dbReference type="InterPro" id="IPR021137">
    <property type="entry name" value="Ribosomal_bL35-like"/>
</dbReference>
<dbReference type="InterPro" id="IPR037229">
    <property type="entry name" value="Ribosomal_bL35_sf"/>
</dbReference>
<accession>K1RL67</accession>
<dbReference type="EMBL" id="AJWZ01011204">
    <property type="protein sequence ID" value="EKC46128.1"/>
    <property type="molecule type" value="Genomic_DNA"/>
</dbReference>
<sequence length="62" mass="6984">MPKIKTHKGTAKVLKVRKSGKVKIYCPGSRHNTGSKNAKFNRKNRKGNSLSKADHNRLKNLI</sequence>
<evidence type="ECO:0000256" key="4">
    <source>
        <dbReference type="SAM" id="MobiDB-lite"/>
    </source>
</evidence>
<proteinExistence type="inferred from homology"/>
<evidence type="ECO:0000256" key="1">
    <source>
        <dbReference type="ARBA" id="ARBA00006598"/>
    </source>
</evidence>
<dbReference type="GO" id="GO:0005840">
    <property type="term" value="C:ribosome"/>
    <property type="evidence" value="ECO:0007669"/>
    <property type="project" value="UniProtKB-KW"/>
</dbReference>
<keyword evidence="3" id="KW-0687">Ribonucleoprotein</keyword>
<evidence type="ECO:0008006" key="6">
    <source>
        <dbReference type="Google" id="ProtNLM"/>
    </source>
</evidence>
<comment type="similarity">
    <text evidence="1">Belongs to the bacterial ribosomal protein bL35 family.</text>
</comment>
<reference evidence="5" key="1">
    <citation type="journal article" date="2013" name="Environ. Microbiol.">
        <title>Microbiota from the distal guts of lean and obese adolescents exhibit partial functional redundancy besides clear differences in community structure.</title>
        <authorList>
            <person name="Ferrer M."/>
            <person name="Ruiz A."/>
            <person name="Lanza F."/>
            <person name="Haange S.B."/>
            <person name="Oberbach A."/>
            <person name="Till H."/>
            <person name="Bargiela R."/>
            <person name="Campoy C."/>
            <person name="Segura M.T."/>
            <person name="Richter M."/>
            <person name="von Bergen M."/>
            <person name="Seifert J."/>
            <person name="Suarez A."/>
        </authorList>
    </citation>
    <scope>NUCLEOTIDE SEQUENCE</scope>
</reference>
<dbReference type="Gene3D" id="4.10.410.60">
    <property type="match status" value="1"/>
</dbReference>
<dbReference type="AlphaFoldDB" id="K1RL67"/>
<comment type="caution">
    <text evidence="5">The sequence shown here is derived from an EMBL/GenBank/DDBJ whole genome shotgun (WGS) entry which is preliminary data.</text>
</comment>
<dbReference type="GO" id="GO:1990904">
    <property type="term" value="C:ribonucleoprotein complex"/>
    <property type="evidence" value="ECO:0007669"/>
    <property type="project" value="UniProtKB-KW"/>
</dbReference>
<name>K1RL67_9ZZZZ</name>
<dbReference type="GO" id="GO:0003735">
    <property type="term" value="F:structural constituent of ribosome"/>
    <property type="evidence" value="ECO:0007669"/>
    <property type="project" value="InterPro"/>
</dbReference>
<gene>
    <name evidence="5" type="ORF">OBE_16438</name>
</gene>
<keyword evidence="2" id="KW-0689">Ribosomal protein</keyword>
<feature type="region of interest" description="Disordered" evidence="4">
    <location>
        <begin position="24"/>
        <end position="62"/>
    </location>
</feature>
<dbReference type="GO" id="GO:0006412">
    <property type="term" value="P:translation"/>
    <property type="evidence" value="ECO:0007669"/>
    <property type="project" value="InterPro"/>
</dbReference>
<feature type="compositionally biased region" description="Basic and acidic residues" evidence="4">
    <location>
        <begin position="52"/>
        <end position="62"/>
    </location>
</feature>